<dbReference type="Gene3D" id="2.170.130.10">
    <property type="entry name" value="TonB-dependent receptor, plug domain"/>
    <property type="match status" value="1"/>
</dbReference>
<evidence type="ECO:0000256" key="15">
    <source>
        <dbReference type="RuleBase" id="RU003357"/>
    </source>
</evidence>
<dbReference type="Proteomes" id="UP000680706">
    <property type="component" value="Chromosome"/>
</dbReference>
<evidence type="ECO:0000256" key="2">
    <source>
        <dbReference type="ARBA" id="ARBA00009810"/>
    </source>
</evidence>
<organism evidence="19 20">
    <name type="scientific">Pseudovibrio brasiliensis</name>
    <dbReference type="NCBI Taxonomy" id="1898042"/>
    <lineage>
        <taxon>Bacteria</taxon>
        <taxon>Pseudomonadati</taxon>
        <taxon>Pseudomonadota</taxon>
        <taxon>Alphaproteobacteria</taxon>
        <taxon>Hyphomicrobiales</taxon>
        <taxon>Stappiaceae</taxon>
        <taxon>Pseudovibrio</taxon>
    </lineage>
</organism>
<dbReference type="InterPro" id="IPR010105">
    <property type="entry name" value="TonB_sidphr_rcpt"/>
</dbReference>
<evidence type="ECO:0000313" key="20">
    <source>
        <dbReference type="Proteomes" id="UP000680706"/>
    </source>
</evidence>
<sequence length="777" mass="83342">MGIHYKSALLSGSSIGLLLLTGIAAAQEASSSNQDLDEVVVYGSTVAEDALAPTLGYVPTETASAGRIGLPIEETPRSVSVVSSQQMEDQGAESIVDAISYSAGVMPAIYGFDLRYDNYTVRGFESGVGGVNYRDGLPLRIFAWGGWNIEPFGVERVEVLRGPSSDLIGANQPGGLVNTVTKRPLEDFEAKIQASYGNHNRKQIAADVTGSLSEDSPISYRLVGVGRLSDTQVDDVQDDRLYFAPSLTAKIGDNTKLTLLAQYQKDIQGASWQILPSMGTLKSNKQDGDFDYSTFAGDPDREGLNRDQHYIGYELDHNFGGGVELYHRARLAYNKINYDSAYNGGALDFDSLTLSPTAVPGVDTAVLIAHEVDETAWQGSVDTALKWDKEFGAVTTQFVAGVDLYKGQSEADLGGGYAGEKNLKTGDITNNLGNILKAGGTTGDPVTDSAFYAYVDGLLAPQTGYQDQKVSQAGVYAAANSKIFDKFRLDLSLRHDWLSTETKAKLASPGAIAAEESTYNTALTGRIGASYVTDLGLIPFVSFGTSFDVPPAGVTTDGKVFDPTTAEQFEVGLKYAPESFNGFFSITGFHITKDNLVVSDPDNSANRAQVGEVRSQGIELEGAIELFSGLSALASYTYLDTEVTKDLSGKLAGKQLERTPEHSGSLWLKYDFADQGNWLDGLSIAAGARYLGDRYADAKNTVQLDAVTLFDAGVSYEYNNLKLSFTGRNLADKSYISHCGTASLADPSLGLAIPTMDSMNCTYGRGRELRLQLTSTF</sequence>
<name>A0ABX8AQJ7_9HYPH</name>
<gene>
    <name evidence="19" type="ORF">KGB56_03435</name>
</gene>
<protein>
    <submittedName>
        <fullName evidence="19">TonB-dependent siderophore receptor</fullName>
    </submittedName>
</protein>
<dbReference type="CDD" id="cd01347">
    <property type="entry name" value="ligand_gated_channel"/>
    <property type="match status" value="1"/>
</dbReference>
<dbReference type="Pfam" id="PF07715">
    <property type="entry name" value="Plug"/>
    <property type="match status" value="1"/>
</dbReference>
<proteinExistence type="inferred from homology"/>
<evidence type="ECO:0000256" key="6">
    <source>
        <dbReference type="ARBA" id="ARBA00022692"/>
    </source>
</evidence>
<keyword evidence="5" id="KW-0410">Iron transport</keyword>
<keyword evidence="11 14" id="KW-0472">Membrane</keyword>
<comment type="similarity">
    <text evidence="2 14 15">Belongs to the TonB-dependent receptor family.</text>
</comment>
<dbReference type="RefSeq" id="WP_075699730.1">
    <property type="nucleotide sequence ID" value="NZ_CP074126.1"/>
</dbReference>
<keyword evidence="4 14" id="KW-1134">Transmembrane beta strand</keyword>
<evidence type="ECO:0000256" key="14">
    <source>
        <dbReference type="PROSITE-ProRule" id="PRU01360"/>
    </source>
</evidence>
<dbReference type="InterPro" id="IPR039426">
    <property type="entry name" value="TonB-dep_rcpt-like"/>
</dbReference>
<dbReference type="Gene3D" id="2.40.170.20">
    <property type="entry name" value="TonB-dependent receptor, beta-barrel domain"/>
    <property type="match status" value="1"/>
</dbReference>
<evidence type="ECO:0000256" key="10">
    <source>
        <dbReference type="ARBA" id="ARBA00023077"/>
    </source>
</evidence>
<dbReference type="NCBIfam" id="TIGR01783">
    <property type="entry name" value="TonB-siderophor"/>
    <property type="match status" value="1"/>
</dbReference>
<keyword evidence="3 14" id="KW-0813">Transport</keyword>
<dbReference type="PANTHER" id="PTHR32552">
    <property type="entry name" value="FERRICHROME IRON RECEPTOR-RELATED"/>
    <property type="match status" value="1"/>
</dbReference>
<evidence type="ECO:0000256" key="13">
    <source>
        <dbReference type="ARBA" id="ARBA00023237"/>
    </source>
</evidence>
<evidence type="ECO:0000256" key="1">
    <source>
        <dbReference type="ARBA" id="ARBA00004571"/>
    </source>
</evidence>
<dbReference type="InterPro" id="IPR037066">
    <property type="entry name" value="Plug_dom_sf"/>
</dbReference>
<evidence type="ECO:0000256" key="3">
    <source>
        <dbReference type="ARBA" id="ARBA00022448"/>
    </source>
</evidence>
<dbReference type="SUPFAM" id="SSF56935">
    <property type="entry name" value="Porins"/>
    <property type="match status" value="1"/>
</dbReference>
<evidence type="ECO:0000256" key="5">
    <source>
        <dbReference type="ARBA" id="ARBA00022496"/>
    </source>
</evidence>
<keyword evidence="7 16" id="KW-0732">Signal</keyword>
<keyword evidence="10 15" id="KW-0798">TonB box</keyword>
<keyword evidence="12 19" id="KW-0675">Receptor</keyword>
<feature type="domain" description="TonB-dependent receptor-like beta-barrel" evidence="17">
    <location>
        <begin position="249"/>
        <end position="730"/>
    </location>
</feature>
<evidence type="ECO:0000256" key="8">
    <source>
        <dbReference type="ARBA" id="ARBA00023004"/>
    </source>
</evidence>
<dbReference type="InterPro" id="IPR000531">
    <property type="entry name" value="Beta-barrel_TonB"/>
</dbReference>
<dbReference type="Pfam" id="PF00593">
    <property type="entry name" value="TonB_dep_Rec_b-barrel"/>
    <property type="match status" value="1"/>
</dbReference>
<evidence type="ECO:0000256" key="4">
    <source>
        <dbReference type="ARBA" id="ARBA00022452"/>
    </source>
</evidence>
<dbReference type="PROSITE" id="PS52016">
    <property type="entry name" value="TONB_DEPENDENT_REC_3"/>
    <property type="match status" value="1"/>
</dbReference>
<evidence type="ECO:0000256" key="12">
    <source>
        <dbReference type="ARBA" id="ARBA00023170"/>
    </source>
</evidence>
<evidence type="ECO:0000256" key="7">
    <source>
        <dbReference type="ARBA" id="ARBA00022729"/>
    </source>
</evidence>
<reference evidence="19 20" key="1">
    <citation type="journal article" date="2021" name="Angew. Chem. Int. Ed. Engl.">
        <title>A novel family of nonribosomal peptides modulate collective behavior in Pseudovibrio bacteria isolated from marine sponges.</title>
        <authorList>
            <person name="Ioca L.P."/>
            <person name="Dai Y."/>
            <person name="Kunakom S."/>
            <person name="Diaz-Espinosa J."/>
            <person name="Krunic A."/>
            <person name="Crnkovic C.M."/>
            <person name="Orjala J."/>
            <person name="Sanchez L.M."/>
            <person name="Ferreira A.G."/>
            <person name="Berlinck R.G.S."/>
            <person name="Eustaquio A.S."/>
        </authorList>
    </citation>
    <scope>NUCLEOTIDE SEQUENCE [LARGE SCALE GENOMIC DNA]</scope>
    <source>
        <strain evidence="19 20">Ab134</strain>
    </source>
</reference>
<dbReference type="PANTHER" id="PTHR32552:SF68">
    <property type="entry name" value="FERRICHROME OUTER MEMBRANE TRANSPORTER_PHAGE RECEPTOR"/>
    <property type="match status" value="1"/>
</dbReference>
<accession>A0ABX8AQJ7</accession>
<keyword evidence="13 14" id="KW-0998">Cell outer membrane</keyword>
<comment type="subcellular location">
    <subcellularLocation>
        <location evidence="1 14">Cell outer membrane</location>
        <topology evidence="1 14">Multi-pass membrane protein</topology>
    </subcellularLocation>
</comment>
<keyword evidence="9" id="KW-0406">Ion transport</keyword>
<evidence type="ECO:0000256" key="11">
    <source>
        <dbReference type="ARBA" id="ARBA00023136"/>
    </source>
</evidence>
<dbReference type="InterPro" id="IPR036942">
    <property type="entry name" value="Beta-barrel_TonB_sf"/>
</dbReference>
<keyword evidence="20" id="KW-1185">Reference proteome</keyword>
<feature type="signal peptide" evidence="16">
    <location>
        <begin position="1"/>
        <end position="26"/>
    </location>
</feature>
<evidence type="ECO:0000256" key="16">
    <source>
        <dbReference type="SAM" id="SignalP"/>
    </source>
</evidence>
<evidence type="ECO:0000259" key="18">
    <source>
        <dbReference type="Pfam" id="PF07715"/>
    </source>
</evidence>
<keyword evidence="6 14" id="KW-0812">Transmembrane</keyword>
<evidence type="ECO:0000313" key="19">
    <source>
        <dbReference type="EMBL" id="QUS56507.1"/>
    </source>
</evidence>
<feature type="domain" description="TonB-dependent receptor plug" evidence="18">
    <location>
        <begin position="72"/>
        <end position="175"/>
    </location>
</feature>
<dbReference type="InterPro" id="IPR012910">
    <property type="entry name" value="Plug_dom"/>
</dbReference>
<dbReference type="EMBL" id="CP074126">
    <property type="protein sequence ID" value="QUS56507.1"/>
    <property type="molecule type" value="Genomic_DNA"/>
</dbReference>
<evidence type="ECO:0000259" key="17">
    <source>
        <dbReference type="Pfam" id="PF00593"/>
    </source>
</evidence>
<evidence type="ECO:0000256" key="9">
    <source>
        <dbReference type="ARBA" id="ARBA00023065"/>
    </source>
</evidence>
<feature type="chain" id="PRO_5046877747" evidence="16">
    <location>
        <begin position="27"/>
        <end position="777"/>
    </location>
</feature>
<keyword evidence="8" id="KW-0408">Iron</keyword>